<evidence type="ECO:0000313" key="1">
    <source>
        <dbReference type="EMBL" id="CAI2179141.1"/>
    </source>
</evidence>
<evidence type="ECO:0000313" key="2">
    <source>
        <dbReference type="Proteomes" id="UP001153678"/>
    </source>
</evidence>
<name>A0A9W4SRP5_9GLOM</name>
<dbReference type="AlphaFoldDB" id="A0A9W4SRP5"/>
<dbReference type="EMBL" id="CAMKVN010002001">
    <property type="protein sequence ID" value="CAI2179141.1"/>
    <property type="molecule type" value="Genomic_DNA"/>
</dbReference>
<keyword evidence="2" id="KW-1185">Reference proteome</keyword>
<comment type="caution">
    <text evidence="1">The sequence shown here is derived from an EMBL/GenBank/DDBJ whole genome shotgun (WGS) entry which is preliminary data.</text>
</comment>
<dbReference type="OrthoDB" id="10538163at2759"/>
<proteinExistence type="predicted"/>
<sequence>MTYKHDNKPSQKFKSKNDYPYPTNCWERIRVSGKRSNILRKEIGVYPDTDGQEEEYSVTDGQEEYSILMDKKNIRY</sequence>
<dbReference type="Proteomes" id="UP001153678">
    <property type="component" value="Unassembled WGS sequence"/>
</dbReference>
<gene>
    <name evidence="1" type="ORF">FWILDA_LOCUS8940</name>
</gene>
<protein>
    <submittedName>
        <fullName evidence="1">15083_t:CDS:1</fullName>
    </submittedName>
</protein>
<reference evidence="1" key="1">
    <citation type="submission" date="2022-08" db="EMBL/GenBank/DDBJ databases">
        <authorList>
            <person name="Kallberg Y."/>
            <person name="Tangrot J."/>
            <person name="Rosling A."/>
        </authorList>
    </citation>
    <scope>NUCLEOTIDE SEQUENCE</scope>
    <source>
        <strain evidence="1">Wild A</strain>
    </source>
</reference>
<organism evidence="1 2">
    <name type="scientific">Funneliformis geosporum</name>
    <dbReference type="NCBI Taxonomy" id="1117311"/>
    <lineage>
        <taxon>Eukaryota</taxon>
        <taxon>Fungi</taxon>
        <taxon>Fungi incertae sedis</taxon>
        <taxon>Mucoromycota</taxon>
        <taxon>Glomeromycotina</taxon>
        <taxon>Glomeromycetes</taxon>
        <taxon>Glomerales</taxon>
        <taxon>Glomeraceae</taxon>
        <taxon>Funneliformis</taxon>
    </lineage>
</organism>
<accession>A0A9W4SRP5</accession>